<organism evidence="1">
    <name type="scientific">Anguilla anguilla</name>
    <name type="common">European freshwater eel</name>
    <name type="synonym">Muraena anguilla</name>
    <dbReference type="NCBI Taxonomy" id="7936"/>
    <lineage>
        <taxon>Eukaryota</taxon>
        <taxon>Metazoa</taxon>
        <taxon>Chordata</taxon>
        <taxon>Craniata</taxon>
        <taxon>Vertebrata</taxon>
        <taxon>Euteleostomi</taxon>
        <taxon>Actinopterygii</taxon>
        <taxon>Neopterygii</taxon>
        <taxon>Teleostei</taxon>
        <taxon>Anguilliformes</taxon>
        <taxon>Anguillidae</taxon>
        <taxon>Anguilla</taxon>
    </lineage>
</organism>
<name>A0A0E9PVD0_ANGAN</name>
<reference evidence="1" key="1">
    <citation type="submission" date="2014-11" db="EMBL/GenBank/DDBJ databases">
        <authorList>
            <person name="Amaro Gonzalez C."/>
        </authorList>
    </citation>
    <scope>NUCLEOTIDE SEQUENCE</scope>
</reference>
<dbReference type="AlphaFoldDB" id="A0A0E9PVD0"/>
<protein>
    <submittedName>
        <fullName evidence="1">Uncharacterized protein</fullName>
    </submittedName>
</protein>
<reference evidence="1" key="2">
    <citation type="journal article" date="2015" name="Fish Shellfish Immunol.">
        <title>Early steps in the European eel (Anguilla anguilla)-Vibrio vulnificus interaction in the gills: Role of the RtxA13 toxin.</title>
        <authorList>
            <person name="Callol A."/>
            <person name="Pajuelo D."/>
            <person name="Ebbesson L."/>
            <person name="Teles M."/>
            <person name="MacKenzie S."/>
            <person name="Amaro C."/>
        </authorList>
    </citation>
    <scope>NUCLEOTIDE SEQUENCE</scope>
</reference>
<dbReference type="EMBL" id="GBXM01100522">
    <property type="protein sequence ID" value="JAH08055.1"/>
    <property type="molecule type" value="Transcribed_RNA"/>
</dbReference>
<evidence type="ECO:0000313" key="1">
    <source>
        <dbReference type="EMBL" id="JAH08055.1"/>
    </source>
</evidence>
<proteinExistence type="predicted"/>
<sequence length="65" mass="7121">MSNDFVQSTVGPMFVNTGNTFMLTLSARHNTSIPAYIALSLDTQYSCVPSHSDHDTCMNLFCLSS</sequence>
<accession>A0A0E9PVD0</accession>